<dbReference type="AlphaFoldDB" id="A0A166T898"/>
<evidence type="ECO:0000313" key="2">
    <source>
        <dbReference type="EMBL" id="KZP30327.1"/>
    </source>
</evidence>
<accession>A0A166T898</accession>
<keyword evidence="3" id="KW-1185">Reference proteome</keyword>
<protein>
    <submittedName>
        <fullName evidence="2">Uncharacterized protein</fullName>
    </submittedName>
</protein>
<proteinExistence type="predicted"/>
<sequence>MSSGNAPTAGCWPFGSPPKQEQLGYTLPNFDKNPIQDLTHIATKPVNFDPKRK</sequence>
<reference evidence="2 3" key="1">
    <citation type="journal article" date="2016" name="Mol. Biol. Evol.">
        <title>Comparative Genomics of Early-Diverging Mushroom-Forming Fungi Provides Insights into the Origins of Lignocellulose Decay Capabilities.</title>
        <authorList>
            <person name="Nagy L.G."/>
            <person name="Riley R."/>
            <person name="Tritt A."/>
            <person name="Adam C."/>
            <person name="Daum C."/>
            <person name="Floudas D."/>
            <person name="Sun H."/>
            <person name="Yadav J.S."/>
            <person name="Pangilinan J."/>
            <person name="Larsson K.H."/>
            <person name="Matsuura K."/>
            <person name="Barry K."/>
            <person name="Labutti K."/>
            <person name="Kuo R."/>
            <person name="Ohm R.A."/>
            <person name="Bhattacharya S.S."/>
            <person name="Shirouzu T."/>
            <person name="Yoshinaga Y."/>
            <person name="Martin F.M."/>
            <person name="Grigoriev I.V."/>
            <person name="Hibbett D.S."/>
        </authorList>
    </citation>
    <scope>NUCLEOTIDE SEQUENCE [LARGE SCALE GENOMIC DNA]</scope>
    <source>
        <strain evidence="2 3">CBS 109695</strain>
    </source>
</reference>
<evidence type="ECO:0000313" key="3">
    <source>
        <dbReference type="Proteomes" id="UP000076532"/>
    </source>
</evidence>
<evidence type="ECO:0000256" key="1">
    <source>
        <dbReference type="SAM" id="MobiDB-lite"/>
    </source>
</evidence>
<organism evidence="2 3">
    <name type="scientific">Athelia psychrophila</name>
    <dbReference type="NCBI Taxonomy" id="1759441"/>
    <lineage>
        <taxon>Eukaryota</taxon>
        <taxon>Fungi</taxon>
        <taxon>Dikarya</taxon>
        <taxon>Basidiomycota</taxon>
        <taxon>Agaricomycotina</taxon>
        <taxon>Agaricomycetes</taxon>
        <taxon>Agaricomycetidae</taxon>
        <taxon>Atheliales</taxon>
        <taxon>Atheliaceae</taxon>
        <taxon>Athelia</taxon>
    </lineage>
</organism>
<name>A0A166T898_9AGAM</name>
<gene>
    <name evidence="2" type="ORF">FIBSPDRAFT_850640</name>
</gene>
<dbReference type="EMBL" id="KV417494">
    <property type="protein sequence ID" value="KZP30327.1"/>
    <property type="molecule type" value="Genomic_DNA"/>
</dbReference>
<feature type="region of interest" description="Disordered" evidence="1">
    <location>
        <begin position="1"/>
        <end position="53"/>
    </location>
</feature>
<dbReference type="Proteomes" id="UP000076532">
    <property type="component" value="Unassembled WGS sequence"/>
</dbReference>